<dbReference type="FunFam" id="2.70.70.10:FF:000006">
    <property type="entry name" value="M23 family peptidase"/>
    <property type="match status" value="1"/>
</dbReference>
<dbReference type="EMBL" id="CP046072">
    <property type="protein sequence ID" value="QSZ41130.1"/>
    <property type="molecule type" value="Genomic_DNA"/>
</dbReference>
<dbReference type="InterPro" id="IPR050570">
    <property type="entry name" value="Cell_wall_metabolism_enzyme"/>
</dbReference>
<dbReference type="CDD" id="cd12797">
    <property type="entry name" value="M23_peptidase"/>
    <property type="match status" value="1"/>
</dbReference>
<keyword evidence="3" id="KW-0472">Membrane</keyword>
<dbReference type="InterPro" id="IPR011055">
    <property type="entry name" value="Dup_hybrid_motif"/>
</dbReference>
<protein>
    <submittedName>
        <fullName evidence="5">Peptidoglycan DD-metalloendopeptidase family protein</fullName>
    </submittedName>
</protein>
<evidence type="ECO:0000256" key="3">
    <source>
        <dbReference type="SAM" id="Phobius"/>
    </source>
</evidence>
<dbReference type="Gene3D" id="2.70.70.10">
    <property type="entry name" value="Glucose Permease (Domain IIA)"/>
    <property type="match status" value="1"/>
</dbReference>
<keyword evidence="3" id="KW-1133">Transmembrane helix</keyword>
<feature type="coiled-coil region" evidence="2">
    <location>
        <begin position="53"/>
        <end position="108"/>
    </location>
</feature>
<name>A0A975AZ35_9BACT</name>
<dbReference type="Pfam" id="PF01551">
    <property type="entry name" value="Peptidase_M23"/>
    <property type="match status" value="1"/>
</dbReference>
<sequence>MDNHFTVTIHDDNGVKQFNIHHIVKKALLYLFGFVLIAVFIGVGTILYLNASIKEIQKKRNGVELAYKEIKESNLKLQEHMERTNSSLIEKKEELDELSDSLSEIEMLIGLKPSEETSIHERVSDMKLDSEHRVTLLQLIPNGSPVEYRGITSKYGYRTHPTLNKREFHRGTDMKAAMNTPVYAPADAIVEYAGMHKKSGFGRLVILEHALGFKTYFGHLKKVVIKSGEFVKKGTLIAYTGSSGMSNGPHLHYEIRFIHKVLNPFYFIKWTQQNYDEIFQKEKKVPWQSLITATTHLRVLQPTQTQPLSQLAQKSKVN</sequence>
<dbReference type="InterPro" id="IPR016047">
    <property type="entry name" value="M23ase_b-sheet_dom"/>
</dbReference>
<feature type="transmembrane region" description="Helical" evidence="3">
    <location>
        <begin position="27"/>
        <end position="51"/>
    </location>
</feature>
<dbReference type="SUPFAM" id="SSF51261">
    <property type="entry name" value="Duplicated hybrid motif"/>
    <property type="match status" value="1"/>
</dbReference>
<dbReference type="PANTHER" id="PTHR21666:SF289">
    <property type="entry name" value="L-ALA--D-GLU ENDOPEPTIDASE"/>
    <property type="match status" value="1"/>
</dbReference>
<dbReference type="PANTHER" id="PTHR21666">
    <property type="entry name" value="PEPTIDASE-RELATED"/>
    <property type="match status" value="1"/>
</dbReference>
<feature type="domain" description="M23ase beta-sheet core" evidence="4">
    <location>
        <begin position="168"/>
        <end position="264"/>
    </location>
</feature>
<evidence type="ECO:0000256" key="2">
    <source>
        <dbReference type="SAM" id="Coils"/>
    </source>
</evidence>
<keyword evidence="2" id="KW-0175">Coiled coil</keyword>
<gene>
    <name evidence="5" type="ORF">GJV85_03050</name>
</gene>
<proteinExistence type="predicted"/>
<evidence type="ECO:0000256" key="1">
    <source>
        <dbReference type="ARBA" id="ARBA00022729"/>
    </source>
</evidence>
<keyword evidence="6" id="KW-1185">Reference proteome</keyword>
<evidence type="ECO:0000313" key="6">
    <source>
        <dbReference type="Proteomes" id="UP000671852"/>
    </source>
</evidence>
<evidence type="ECO:0000259" key="4">
    <source>
        <dbReference type="Pfam" id="PF01551"/>
    </source>
</evidence>
<dbReference type="AlphaFoldDB" id="A0A975AZ35"/>
<keyword evidence="1" id="KW-0732">Signal</keyword>
<organism evidence="5 6">
    <name type="scientific">Sulfurimonas aquatica</name>
    <dbReference type="NCBI Taxonomy" id="2672570"/>
    <lineage>
        <taxon>Bacteria</taxon>
        <taxon>Pseudomonadati</taxon>
        <taxon>Campylobacterota</taxon>
        <taxon>Epsilonproteobacteria</taxon>
        <taxon>Campylobacterales</taxon>
        <taxon>Sulfurimonadaceae</taxon>
        <taxon>Sulfurimonas</taxon>
    </lineage>
</organism>
<dbReference type="RefSeq" id="WP_207562402.1">
    <property type="nucleotide sequence ID" value="NZ_CP046072.1"/>
</dbReference>
<dbReference type="KEGG" id="saqt:GJV85_03050"/>
<reference evidence="5" key="1">
    <citation type="submission" date="2019-11" db="EMBL/GenBank/DDBJ databases">
        <authorList>
            <person name="Kojima H."/>
        </authorList>
    </citation>
    <scope>NUCLEOTIDE SEQUENCE</scope>
    <source>
        <strain evidence="5">H1576</strain>
    </source>
</reference>
<accession>A0A975AZ35</accession>
<keyword evidence="3" id="KW-0812">Transmembrane</keyword>
<dbReference type="GO" id="GO:0004222">
    <property type="term" value="F:metalloendopeptidase activity"/>
    <property type="evidence" value="ECO:0007669"/>
    <property type="project" value="TreeGrafter"/>
</dbReference>
<reference evidence="5" key="2">
    <citation type="submission" date="2021-04" db="EMBL/GenBank/DDBJ databases">
        <title>Isolation and characterization of a novel species of the genus Sulfurimonas.</title>
        <authorList>
            <person name="Fukui M."/>
        </authorList>
    </citation>
    <scope>NUCLEOTIDE SEQUENCE</scope>
    <source>
        <strain evidence="5">H1576</strain>
    </source>
</reference>
<dbReference type="Proteomes" id="UP000671852">
    <property type="component" value="Chromosome"/>
</dbReference>
<evidence type="ECO:0000313" key="5">
    <source>
        <dbReference type="EMBL" id="QSZ41130.1"/>
    </source>
</evidence>